<sequence length="183" mass="21088">MKQILIILLYSKLIFCKICRTHIENVPEVETRNSSEIIRLRQFFLKEKLASNNNEDFVCCEGYLKINNNCEPICDPNCVQGKCVAPNNCSCDLGFRKDEHDPSVCIPDCKPECIEGQYCSAPNECSWKNESLRTANFRFTYILLVIGLFIIILIFIIISIRKNLVIHKGLITMFILYLVQSKL</sequence>
<feature type="transmembrane region" description="Helical" evidence="1">
    <location>
        <begin position="139"/>
        <end position="158"/>
    </location>
</feature>
<reference evidence="4" key="1">
    <citation type="submission" date="2013-02" db="EMBL/GenBank/DDBJ databases">
        <authorList>
            <person name="Hughes D."/>
        </authorList>
    </citation>
    <scope>NUCLEOTIDE SEQUENCE</scope>
    <source>
        <strain>Durham</strain>
        <strain evidence="4">NC isolate 2 -- Noor lab</strain>
    </source>
</reference>
<proteinExistence type="predicted"/>
<feature type="chain" id="PRO_5004576917" evidence="2">
    <location>
        <begin position="17"/>
        <end position="183"/>
    </location>
</feature>
<keyword evidence="1" id="KW-0812">Transmembrane</keyword>
<feature type="signal peptide" evidence="2">
    <location>
        <begin position="1"/>
        <end position="16"/>
    </location>
</feature>
<dbReference type="EMBL" id="CAQQ02195229">
    <property type="status" value="NOT_ANNOTATED_CDS"/>
    <property type="molecule type" value="Genomic_DNA"/>
</dbReference>
<accession>T1GG70</accession>
<evidence type="ECO:0000313" key="3">
    <source>
        <dbReference type="EnsemblMetazoa" id="MESCA002380-PA"/>
    </source>
</evidence>
<protein>
    <submittedName>
        <fullName evidence="3">Uncharacterized protein</fullName>
    </submittedName>
</protein>
<keyword evidence="2" id="KW-0732">Signal</keyword>
<keyword evidence="4" id="KW-1185">Reference proteome</keyword>
<feature type="transmembrane region" description="Helical" evidence="1">
    <location>
        <begin position="164"/>
        <end position="180"/>
    </location>
</feature>
<keyword evidence="1" id="KW-1133">Transmembrane helix</keyword>
<dbReference type="InterPro" id="IPR009030">
    <property type="entry name" value="Growth_fac_rcpt_cys_sf"/>
</dbReference>
<dbReference type="STRING" id="36166.T1GG70"/>
<dbReference type="Gene3D" id="2.10.25.10">
    <property type="entry name" value="Laminin"/>
    <property type="match status" value="1"/>
</dbReference>
<dbReference type="EnsemblMetazoa" id="MESCA002380-RA">
    <property type="protein sequence ID" value="MESCA002380-PA"/>
    <property type="gene ID" value="MESCA002380"/>
</dbReference>
<dbReference type="AlphaFoldDB" id="T1GG70"/>
<dbReference type="EMBL" id="CAQQ02195228">
    <property type="status" value="NOT_ANNOTATED_CDS"/>
    <property type="molecule type" value="Genomic_DNA"/>
</dbReference>
<evidence type="ECO:0000256" key="1">
    <source>
        <dbReference type="SAM" id="Phobius"/>
    </source>
</evidence>
<evidence type="ECO:0000313" key="4">
    <source>
        <dbReference type="Proteomes" id="UP000015102"/>
    </source>
</evidence>
<keyword evidence="1" id="KW-0472">Membrane</keyword>
<name>T1GG70_MEGSC</name>
<evidence type="ECO:0000256" key="2">
    <source>
        <dbReference type="SAM" id="SignalP"/>
    </source>
</evidence>
<reference evidence="3" key="2">
    <citation type="submission" date="2015-06" db="UniProtKB">
        <authorList>
            <consortium name="EnsemblMetazoa"/>
        </authorList>
    </citation>
    <scope>IDENTIFICATION</scope>
</reference>
<organism evidence="3 4">
    <name type="scientific">Megaselia scalaris</name>
    <name type="common">Humpbacked fly</name>
    <name type="synonym">Phora scalaris</name>
    <dbReference type="NCBI Taxonomy" id="36166"/>
    <lineage>
        <taxon>Eukaryota</taxon>
        <taxon>Metazoa</taxon>
        <taxon>Ecdysozoa</taxon>
        <taxon>Arthropoda</taxon>
        <taxon>Hexapoda</taxon>
        <taxon>Insecta</taxon>
        <taxon>Pterygota</taxon>
        <taxon>Neoptera</taxon>
        <taxon>Endopterygota</taxon>
        <taxon>Diptera</taxon>
        <taxon>Brachycera</taxon>
        <taxon>Muscomorpha</taxon>
        <taxon>Platypezoidea</taxon>
        <taxon>Phoridae</taxon>
        <taxon>Megaseliini</taxon>
        <taxon>Megaselia</taxon>
    </lineage>
</organism>
<dbReference type="Proteomes" id="UP000015102">
    <property type="component" value="Unassembled WGS sequence"/>
</dbReference>
<dbReference type="HOGENOM" id="CLU_1476794_0_0_1"/>
<dbReference type="SUPFAM" id="SSF57184">
    <property type="entry name" value="Growth factor receptor domain"/>
    <property type="match status" value="1"/>
</dbReference>